<evidence type="ECO:0008006" key="5">
    <source>
        <dbReference type="Google" id="ProtNLM"/>
    </source>
</evidence>
<evidence type="ECO:0000313" key="3">
    <source>
        <dbReference type="EMBL" id="TVU26850.1"/>
    </source>
</evidence>
<feature type="region of interest" description="Disordered" evidence="1">
    <location>
        <begin position="316"/>
        <end position="337"/>
    </location>
</feature>
<dbReference type="AlphaFoldDB" id="A0A5J9UUX9"/>
<sequence length="337" mass="34446">MAVVVVVIVAVVVVVAVDVVAEELVAASPMRRSTNAPTMRAWLCLALMRSISWRDAQSRRPCADTISAMDARKSLYGSSDSSATATLSSTSGDAVDAGGRCSSSSSELEASSGWSGVPGAAAASDGGFGSVGGGCVLLLRPGEGEGDGEREAARMELDAGGGPESKKNRSVEVRPRLRMTASDHSSDAVVVDASSPTPSPSSSSSKKEAESAAAGSKYTELTVLYISPVALRGSSLPAAAAVAEERPAVVHGRSVSSTSACRCCRRKEAVCGLLAQDGHGHGGDGEPSVAAPASLGLEKMAARPFLPIDFLRSPAHRRRPAGGGALNGRRIDGWNRE</sequence>
<proteinExistence type="predicted"/>
<feature type="region of interest" description="Disordered" evidence="1">
    <location>
        <begin position="142"/>
        <end position="213"/>
    </location>
</feature>
<dbReference type="EMBL" id="RWGY01000013">
    <property type="protein sequence ID" value="TVU26850.1"/>
    <property type="molecule type" value="Genomic_DNA"/>
</dbReference>
<comment type="caution">
    <text evidence="3">The sequence shown here is derived from an EMBL/GenBank/DDBJ whole genome shotgun (WGS) entry which is preliminary data.</text>
</comment>
<gene>
    <name evidence="3" type="ORF">EJB05_29418</name>
</gene>
<reference evidence="3 4" key="1">
    <citation type="journal article" date="2019" name="Sci. Rep.">
        <title>A high-quality genome of Eragrostis curvula grass provides insights into Poaceae evolution and supports new strategies to enhance forage quality.</title>
        <authorList>
            <person name="Carballo J."/>
            <person name="Santos B.A.C.M."/>
            <person name="Zappacosta D."/>
            <person name="Garbus I."/>
            <person name="Selva J.P."/>
            <person name="Gallo C.A."/>
            <person name="Diaz A."/>
            <person name="Albertini E."/>
            <person name="Caccamo M."/>
            <person name="Echenique V."/>
        </authorList>
    </citation>
    <scope>NUCLEOTIDE SEQUENCE [LARGE SCALE GENOMIC DNA]</scope>
    <source>
        <strain evidence="4">cv. Victoria</strain>
        <tissue evidence="3">Leaf</tissue>
    </source>
</reference>
<accession>A0A5J9UUX9</accession>
<organism evidence="3 4">
    <name type="scientific">Eragrostis curvula</name>
    <name type="common">weeping love grass</name>
    <dbReference type="NCBI Taxonomy" id="38414"/>
    <lineage>
        <taxon>Eukaryota</taxon>
        <taxon>Viridiplantae</taxon>
        <taxon>Streptophyta</taxon>
        <taxon>Embryophyta</taxon>
        <taxon>Tracheophyta</taxon>
        <taxon>Spermatophyta</taxon>
        <taxon>Magnoliopsida</taxon>
        <taxon>Liliopsida</taxon>
        <taxon>Poales</taxon>
        <taxon>Poaceae</taxon>
        <taxon>PACMAD clade</taxon>
        <taxon>Chloridoideae</taxon>
        <taxon>Eragrostideae</taxon>
        <taxon>Eragrostidinae</taxon>
        <taxon>Eragrostis</taxon>
    </lineage>
</organism>
<dbReference type="Gramene" id="TVU26850">
    <property type="protein sequence ID" value="TVU26850"/>
    <property type="gene ID" value="EJB05_29418"/>
</dbReference>
<feature type="compositionally biased region" description="Basic and acidic residues" evidence="1">
    <location>
        <begin position="147"/>
        <end position="157"/>
    </location>
</feature>
<keyword evidence="4" id="KW-1185">Reference proteome</keyword>
<evidence type="ECO:0000313" key="4">
    <source>
        <dbReference type="Proteomes" id="UP000324897"/>
    </source>
</evidence>
<feature type="non-terminal residue" evidence="3">
    <location>
        <position position="1"/>
    </location>
</feature>
<feature type="region of interest" description="Disordered" evidence="1">
    <location>
        <begin position="76"/>
        <end position="119"/>
    </location>
</feature>
<feature type="compositionally biased region" description="Low complexity" evidence="1">
    <location>
        <begin position="77"/>
        <end position="119"/>
    </location>
</feature>
<evidence type="ECO:0000256" key="2">
    <source>
        <dbReference type="SAM" id="SignalP"/>
    </source>
</evidence>
<feature type="chain" id="PRO_5023873454" description="DUF4005 domain-containing protein" evidence="2">
    <location>
        <begin position="17"/>
        <end position="337"/>
    </location>
</feature>
<feature type="compositionally biased region" description="Basic and acidic residues" evidence="1">
    <location>
        <begin position="164"/>
        <end position="175"/>
    </location>
</feature>
<dbReference type="Proteomes" id="UP000324897">
    <property type="component" value="Chromosome 2"/>
</dbReference>
<evidence type="ECO:0000256" key="1">
    <source>
        <dbReference type="SAM" id="MobiDB-lite"/>
    </source>
</evidence>
<feature type="signal peptide" evidence="2">
    <location>
        <begin position="1"/>
        <end position="16"/>
    </location>
</feature>
<feature type="compositionally biased region" description="Low complexity" evidence="1">
    <location>
        <begin position="187"/>
        <end position="204"/>
    </location>
</feature>
<protein>
    <recommendedName>
        <fullName evidence="5">DUF4005 domain-containing protein</fullName>
    </recommendedName>
</protein>
<keyword evidence="2" id="KW-0732">Signal</keyword>
<name>A0A5J9UUX9_9POAL</name>